<reference evidence="3 4" key="1">
    <citation type="submission" date="2019-09" db="EMBL/GenBank/DDBJ databases">
        <title>Parvibaculum sedimenti sp. nov., isolated from sediment.</title>
        <authorList>
            <person name="Wang Y."/>
        </authorList>
    </citation>
    <scope>NUCLEOTIDE SEQUENCE [LARGE SCALE GENOMIC DNA]</scope>
    <source>
        <strain evidence="3 4">HXT-9</strain>
    </source>
</reference>
<keyword evidence="1 3" id="KW-0378">Hydrolase</keyword>
<evidence type="ECO:0000256" key="1">
    <source>
        <dbReference type="ARBA" id="ARBA00022801"/>
    </source>
</evidence>
<dbReference type="RefSeq" id="WP_152217399.1">
    <property type="nucleotide sequence ID" value="NZ_JBAQYD010000101.1"/>
</dbReference>
<dbReference type="InterPro" id="IPR029058">
    <property type="entry name" value="AB_hydrolase_fold"/>
</dbReference>
<dbReference type="GO" id="GO:0016787">
    <property type="term" value="F:hydrolase activity"/>
    <property type="evidence" value="ECO:0007669"/>
    <property type="project" value="UniProtKB-KW"/>
</dbReference>
<dbReference type="SUPFAM" id="SSF53474">
    <property type="entry name" value="alpha/beta-Hydrolases"/>
    <property type="match status" value="1"/>
</dbReference>
<proteinExistence type="predicted"/>
<dbReference type="EMBL" id="WESC01000018">
    <property type="protein sequence ID" value="KAB7738633.1"/>
    <property type="molecule type" value="Genomic_DNA"/>
</dbReference>
<organism evidence="3 4">
    <name type="scientific">Parvibaculum sedimenti</name>
    <dbReference type="NCBI Taxonomy" id="2608632"/>
    <lineage>
        <taxon>Bacteria</taxon>
        <taxon>Pseudomonadati</taxon>
        <taxon>Pseudomonadota</taxon>
        <taxon>Alphaproteobacteria</taxon>
        <taxon>Hyphomicrobiales</taxon>
        <taxon>Parvibaculaceae</taxon>
        <taxon>Parvibaculum</taxon>
    </lineage>
</organism>
<evidence type="ECO:0000313" key="3">
    <source>
        <dbReference type="EMBL" id="KAB7738633.1"/>
    </source>
</evidence>
<accession>A0A6N6VJF1</accession>
<dbReference type="Proteomes" id="UP000468901">
    <property type="component" value="Unassembled WGS sequence"/>
</dbReference>
<comment type="caution">
    <text evidence="3">The sequence shown here is derived from an EMBL/GenBank/DDBJ whole genome shotgun (WGS) entry which is preliminary data.</text>
</comment>
<dbReference type="Pfam" id="PF00561">
    <property type="entry name" value="Abhydrolase_1"/>
    <property type="match status" value="1"/>
</dbReference>
<sequence>MAVHPIETAFIEANGIAFEVDMCGDGQKLALFLHGFPENKFSWRHQLPLLAELGYTAWAPNLRGYGGTTRPKGVDAYRMEHLTADVAALIDAARARGVTGPVTLIAHDWGGAIGWAFALSGARPLERFIVMNLPHPALFMKGLKTWAQIKRSWYVFFFQLPWLPEKIFTANRAQAVAQAFRGMAVDKSRFPDSVLEQYRKTAMLPGAMTAMINYYRAAFRNRSGTGALTNPPQLKTPTLMIWGEEDSALGRELTYGTEKLVKDFTIRYLPQVSHWVQQEAPEAVNAMLRAWIEGRPVPMAGLRGQILLSEDGGA</sequence>
<feature type="domain" description="AB hydrolase-1" evidence="2">
    <location>
        <begin position="31"/>
        <end position="277"/>
    </location>
</feature>
<dbReference type="Gene3D" id="3.40.50.1820">
    <property type="entry name" value="alpha/beta hydrolase"/>
    <property type="match status" value="1"/>
</dbReference>
<evidence type="ECO:0000313" key="4">
    <source>
        <dbReference type="Proteomes" id="UP000468901"/>
    </source>
</evidence>
<evidence type="ECO:0000259" key="2">
    <source>
        <dbReference type="Pfam" id="PF00561"/>
    </source>
</evidence>
<protein>
    <submittedName>
        <fullName evidence="3">Alpha/beta fold hydrolase</fullName>
    </submittedName>
</protein>
<keyword evidence="4" id="KW-1185">Reference proteome</keyword>
<dbReference type="InterPro" id="IPR000073">
    <property type="entry name" value="AB_hydrolase_1"/>
</dbReference>
<dbReference type="InterPro" id="IPR000639">
    <property type="entry name" value="Epox_hydrolase-like"/>
</dbReference>
<dbReference type="PRINTS" id="PR00412">
    <property type="entry name" value="EPOXHYDRLASE"/>
</dbReference>
<gene>
    <name evidence="3" type="ORF">F2P47_16045</name>
</gene>
<dbReference type="AlphaFoldDB" id="A0A6N6VJF1"/>
<dbReference type="PANTHER" id="PTHR43329">
    <property type="entry name" value="EPOXIDE HYDROLASE"/>
    <property type="match status" value="1"/>
</dbReference>
<name>A0A6N6VJF1_9HYPH</name>